<feature type="signal peptide" evidence="1">
    <location>
        <begin position="1"/>
        <end position="22"/>
    </location>
</feature>
<accession>A0A2H9ZXD6</accession>
<evidence type="ECO:0000313" key="2">
    <source>
        <dbReference type="EMBL" id="PKA47971.1"/>
    </source>
</evidence>
<evidence type="ECO:0000313" key="3">
    <source>
        <dbReference type="Proteomes" id="UP000236161"/>
    </source>
</evidence>
<feature type="chain" id="PRO_5014152711" evidence="1">
    <location>
        <begin position="23"/>
        <end position="135"/>
    </location>
</feature>
<reference evidence="2 3" key="1">
    <citation type="journal article" date="2017" name="Nature">
        <title>The Apostasia genome and the evolution of orchids.</title>
        <authorList>
            <person name="Zhang G.Q."/>
            <person name="Liu K.W."/>
            <person name="Li Z."/>
            <person name="Lohaus R."/>
            <person name="Hsiao Y.Y."/>
            <person name="Niu S.C."/>
            <person name="Wang J.Y."/>
            <person name="Lin Y.C."/>
            <person name="Xu Q."/>
            <person name="Chen L.J."/>
            <person name="Yoshida K."/>
            <person name="Fujiwara S."/>
            <person name="Wang Z.W."/>
            <person name="Zhang Y.Q."/>
            <person name="Mitsuda N."/>
            <person name="Wang M."/>
            <person name="Liu G.H."/>
            <person name="Pecoraro L."/>
            <person name="Huang H.X."/>
            <person name="Xiao X.J."/>
            <person name="Lin M."/>
            <person name="Wu X.Y."/>
            <person name="Wu W.L."/>
            <person name="Chen Y.Y."/>
            <person name="Chang S.B."/>
            <person name="Sakamoto S."/>
            <person name="Ohme-Takagi M."/>
            <person name="Yagi M."/>
            <person name="Zeng S.J."/>
            <person name="Shen C.Y."/>
            <person name="Yeh C.M."/>
            <person name="Luo Y.B."/>
            <person name="Tsai W.C."/>
            <person name="Van de Peer Y."/>
            <person name="Liu Z.J."/>
        </authorList>
    </citation>
    <scope>NUCLEOTIDE SEQUENCE [LARGE SCALE GENOMIC DNA]</scope>
    <source>
        <strain evidence="3">cv. Shenzhen</strain>
        <tissue evidence="2">Stem</tissue>
    </source>
</reference>
<dbReference type="AlphaFoldDB" id="A0A2H9ZXD6"/>
<gene>
    <name evidence="2" type="ORF">AXF42_Ash016318</name>
</gene>
<sequence length="135" mass="15333">MAFIIRLIIVVVLAATMASVHSKLISSISLLSSPAYKKIATRLCETAWAHYQNATSPIRITGDCKNIDEATRLITVDGRDVSSKYFLVFRGKEFGSFPVQIRMSYHEEFVHEDGKDLIAKDRWVDEVIVTRDREL</sequence>
<organism evidence="2 3">
    <name type="scientific">Apostasia shenzhenica</name>
    <dbReference type="NCBI Taxonomy" id="1088818"/>
    <lineage>
        <taxon>Eukaryota</taxon>
        <taxon>Viridiplantae</taxon>
        <taxon>Streptophyta</taxon>
        <taxon>Embryophyta</taxon>
        <taxon>Tracheophyta</taxon>
        <taxon>Spermatophyta</taxon>
        <taxon>Magnoliopsida</taxon>
        <taxon>Liliopsida</taxon>
        <taxon>Asparagales</taxon>
        <taxon>Orchidaceae</taxon>
        <taxon>Apostasioideae</taxon>
        <taxon>Apostasia</taxon>
    </lineage>
</organism>
<dbReference type="Proteomes" id="UP000236161">
    <property type="component" value="Unassembled WGS sequence"/>
</dbReference>
<protein>
    <submittedName>
        <fullName evidence="2">Uncharacterized protein</fullName>
    </submittedName>
</protein>
<keyword evidence="1" id="KW-0732">Signal</keyword>
<name>A0A2H9ZXD6_9ASPA</name>
<proteinExistence type="predicted"/>
<dbReference type="EMBL" id="KZ453008">
    <property type="protein sequence ID" value="PKA47971.1"/>
    <property type="molecule type" value="Genomic_DNA"/>
</dbReference>
<keyword evidence="3" id="KW-1185">Reference proteome</keyword>
<evidence type="ECO:0000256" key="1">
    <source>
        <dbReference type="SAM" id="SignalP"/>
    </source>
</evidence>